<proteinExistence type="predicted"/>
<evidence type="ECO:0000313" key="1">
    <source>
        <dbReference type="Proteomes" id="UP000887579"/>
    </source>
</evidence>
<evidence type="ECO:0000313" key="2">
    <source>
        <dbReference type="WBParaSite" id="ES5_v2.g11439.t1"/>
    </source>
</evidence>
<name>A0AC34F3G4_9BILA</name>
<dbReference type="Proteomes" id="UP000887579">
    <property type="component" value="Unplaced"/>
</dbReference>
<reference evidence="2" key="1">
    <citation type="submission" date="2022-11" db="UniProtKB">
        <authorList>
            <consortium name="WormBaseParasite"/>
        </authorList>
    </citation>
    <scope>IDENTIFICATION</scope>
</reference>
<sequence length="489" mass="54394">MTFKHASNPAQFEQPDNDATWQRNGPVLHYPGPIAIGTDKQIDNAQLSVMGNIVSTGTYTRPSDRRVKEDIVNLETRDALARLAQVRVVEYAYKPEFAGEWGLDENSRHRVGVIAQELAQVLPDAVRDNGEFLTVDDTRIFYDTVAAAQELYRLTGNLECKIDQVEKISAKLARFAKNKNKQLGASVASGLSDLTLFGRGEDGKSMSYSRTSLASTTTTCTEKDKKSSKHRNCRSNNSHDLCSSKFTQFTVVGLIGIMALCLLAMCTLYVLDWCRRVNNDPHGPMMSAPTNSQDYCCASAHKYFTSDDITDGVDGIVPLSKTSSKASKIETKSDSTPLIPFTGGVSIDIVNLNVSLDQRFCVEKSCQPRNGRFNLYVPISPFLPTIPLHVRFNIKDDKYVDNCGSLRDFAHKTCQFDSASIGVNKDPTSYMMGENTFELSVGNFIQSAYRFRVGFTTESCNMSEDQQGRSFDEYNIVFYRKCSSNSTMV</sequence>
<accession>A0AC34F3G4</accession>
<dbReference type="WBParaSite" id="ES5_v2.g11439.t1">
    <property type="protein sequence ID" value="ES5_v2.g11439.t1"/>
    <property type="gene ID" value="ES5_v2.g11439"/>
</dbReference>
<organism evidence="1 2">
    <name type="scientific">Panagrolaimus sp. ES5</name>
    <dbReference type="NCBI Taxonomy" id="591445"/>
    <lineage>
        <taxon>Eukaryota</taxon>
        <taxon>Metazoa</taxon>
        <taxon>Ecdysozoa</taxon>
        <taxon>Nematoda</taxon>
        <taxon>Chromadorea</taxon>
        <taxon>Rhabditida</taxon>
        <taxon>Tylenchina</taxon>
        <taxon>Panagrolaimomorpha</taxon>
        <taxon>Panagrolaimoidea</taxon>
        <taxon>Panagrolaimidae</taxon>
        <taxon>Panagrolaimus</taxon>
    </lineage>
</organism>
<protein>
    <submittedName>
        <fullName evidence="2">Peptidase S74 domain-containing protein</fullName>
    </submittedName>
</protein>